<accession>D8PLN7</accession>
<dbReference type="InterPro" id="IPR032675">
    <property type="entry name" value="LRR_dom_sf"/>
</dbReference>
<name>D8PLN7_SCHCM</name>
<dbReference type="InParanoid" id="D8PLN7"/>
<proteinExistence type="predicted"/>
<organism evidence="2">
    <name type="scientific">Schizophyllum commune (strain H4-8 / FGSC 9210)</name>
    <name type="common">Split gill fungus</name>
    <dbReference type="NCBI Taxonomy" id="578458"/>
    <lineage>
        <taxon>Eukaryota</taxon>
        <taxon>Fungi</taxon>
        <taxon>Dikarya</taxon>
        <taxon>Basidiomycota</taxon>
        <taxon>Agaricomycotina</taxon>
        <taxon>Agaricomycetes</taxon>
        <taxon>Agaricomycetidae</taxon>
        <taxon>Agaricales</taxon>
        <taxon>Schizophyllaceae</taxon>
        <taxon>Schizophyllum</taxon>
    </lineage>
</organism>
<dbReference type="Proteomes" id="UP000007431">
    <property type="component" value="Unassembled WGS sequence"/>
</dbReference>
<protein>
    <recommendedName>
        <fullName evidence="3">F-box domain-containing protein</fullName>
    </recommendedName>
</protein>
<feature type="non-terminal residue" evidence="1">
    <location>
        <position position="422"/>
    </location>
</feature>
<dbReference type="AlphaFoldDB" id="D8PLN7"/>
<evidence type="ECO:0000313" key="1">
    <source>
        <dbReference type="EMBL" id="EFJ04091.1"/>
    </source>
</evidence>
<keyword evidence="2" id="KW-1185">Reference proteome</keyword>
<dbReference type="HOGENOM" id="CLU_519867_0_0_1"/>
<dbReference type="EMBL" id="GL377302">
    <property type="protein sequence ID" value="EFJ04091.1"/>
    <property type="molecule type" value="Genomic_DNA"/>
</dbReference>
<sequence>MRQQLALDRQLKESLLSPIRHLPFELLELIILHALPENWYTAVCGTVRFPLIQASRQFRATAFAMSALWSTIRTPILRHPPKVKAHFLDAATAYVDRAGDHPVNIVKFQANPSIMPPSHDADMWLSAHMHRIRTLNWQLRGGRFIVPTLSAPVLESLCLRWMPLRLPWVRLEELEMDVEGCGPKDLRALEHCHALTTLAIKMRSLSACLLDEDTQIPIAQLGSLRKLSLRAQGIAYARFLACPTLRELEIDVNSTTYHGELVPLVRSMLQRTSSNSAPHPLKKLTITTFYPNVDRHFIDLLACTPELRKLHIVADEDRAFSDELLVGLTGTQLVPSLEHLAITLECQCFSMAAGQQLEALAMSRWADGNGPPTTRLTMAVNVCAQTRGCECELRLDWSRGLEARGILVDRSSCIRDQIEAGG</sequence>
<dbReference type="Gene3D" id="3.80.10.10">
    <property type="entry name" value="Ribonuclease Inhibitor"/>
    <property type="match status" value="1"/>
</dbReference>
<reference evidence="1 2" key="1">
    <citation type="journal article" date="2010" name="Nat. Biotechnol.">
        <title>Genome sequence of the model mushroom Schizophyllum commune.</title>
        <authorList>
            <person name="Ohm R.A."/>
            <person name="de Jong J.F."/>
            <person name="Lugones L.G."/>
            <person name="Aerts A."/>
            <person name="Kothe E."/>
            <person name="Stajich J.E."/>
            <person name="de Vries R.P."/>
            <person name="Record E."/>
            <person name="Levasseur A."/>
            <person name="Baker S.E."/>
            <person name="Bartholomew K.A."/>
            <person name="Coutinho P.M."/>
            <person name="Erdmann S."/>
            <person name="Fowler T.J."/>
            <person name="Gathman A.C."/>
            <person name="Lombard V."/>
            <person name="Henrissat B."/>
            <person name="Knabe N."/>
            <person name="Kuees U."/>
            <person name="Lilly W.W."/>
            <person name="Lindquist E."/>
            <person name="Lucas S."/>
            <person name="Magnuson J.K."/>
            <person name="Piumi F."/>
            <person name="Raudaskoski M."/>
            <person name="Salamov A."/>
            <person name="Schmutz J."/>
            <person name="Schwarze F.W.M.R."/>
            <person name="vanKuyk P.A."/>
            <person name="Horton J.S."/>
            <person name="Grigoriev I.V."/>
            <person name="Woesten H.A.B."/>
        </authorList>
    </citation>
    <scope>NUCLEOTIDE SEQUENCE [LARGE SCALE GENOMIC DNA]</scope>
    <source>
        <strain evidence="2">H4-8 / FGSC 9210</strain>
    </source>
</reference>
<gene>
    <name evidence="1" type="ORF">SCHCODRAFT_104658</name>
</gene>
<dbReference type="VEuPathDB" id="FungiDB:SCHCODRAFT_02609302"/>
<evidence type="ECO:0008006" key="3">
    <source>
        <dbReference type="Google" id="ProtNLM"/>
    </source>
</evidence>
<evidence type="ECO:0000313" key="2">
    <source>
        <dbReference type="Proteomes" id="UP000007431"/>
    </source>
</evidence>
<dbReference type="SUPFAM" id="SSF52047">
    <property type="entry name" value="RNI-like"/>
    <property type="match status" value="1"/>
</dbReference>